<feature type="compositionally biased region" description="Low complexity" evidence="1">
    <location>
        <begin position="441"/>
        <end position="450"/>
    </location>
</feature>
<dbReference type="Gene3D" id="3.40.50.410">
    <property type="entry name" value="von Willebrand factor, type A domain"/>
    <property type="match status" value="1"/>
</dbReference>
<protein>
    <recommendedName>
        <fullName evidence="4">VWFA domain-containing protein</fullName>
    </recommendedName>
</protein>
<name>A0ABS1N1Z5_9ACTN</name>
<evidence type="ECO:0008006" key="4">
    <source>
        <dbReference type="Google" id="ProtNLM"/>
    </source>
</evidence>
<gene>
    <name evidence="2" type="ORF">JK360_32265</name>
</gene>
<feature type="compositionally biased region" description="Low complexity" evidence="1">
    <location>
        <begin position="526"/>
        <end position="535"/>
    </location>
</feature>
<feature type="region of interest" description="Disordered" evidence="1">
    <location>
        <begin position="421"/>
        <end position="450"/>
    </location>
</feature>
<keyword evidence="3" id="KW-1185">Reference proteome</keyword>
<proteinExistence type="predicted"/>
<dbReference type="SUPFAM" id="SSF53300">
    <property type="entry name" value="vWA-like"/>
    <property type="match status" value="1"/>
</dbReference>
<evidence type="ECO:0000256" key="1">
    <source>
        <dbReference type="SAM" id="MobiDB-lite"/>
    </source>
</evidence>
<dbReference type="RefSeq" id="WP_201810095.1">
    <property type="nucleotide sequence ID" value="NZ_JAERRI010000024.1"/>
</dbReference>
<reference evidence="2 3" key="1">
    <citation type="submission" date="2021-01" db="EMBL/GenBank/DDBJ databases">
        <title>WGS of actinomycetes isolated from Thailand.</title>
        <authorList>
            <person name="Thawai C."/>
        </authorList>
    </citation>
    <scope>NUCLEOTIDE SEQUENCE [LARGE SCALE GENOMIC DNA]</scope>
    <source>
        <strain evidence="2 3">CH9-7</strain>
    </source>
</reference>
<dbReference type="EMBL" id="JAERRI010000024">
    <property type="protein sequence ID" value="MBL1093939.1"/>
    <property type="molecule type" value="Genomic_DNA"/>
</dbReference>
<feature type="region of interest" description="Disordered" evidence="1">
    <location>
        <begin position="510"/>
        <end position="553"/>
    </location>
</feature>
<dbReference type="Proteomes" id="UP000629371">
    <property type="component" value="Unassembled WGS sequence"/>
</dbReference>
<comment type="caution">
    <text evidence="2">The sequence shown here is derived from an EMBL/GenBank/DDBJ whole genome shotgun (WGS) entry which is preliminary data.</text>
</comment>
<dbReference type="InterPro" id="IPR036465">
    <property type="entry name" value="vWFA_dom_sf"/>
</dbReference>
<feature type="compositionally biased region" description="Pro residues" evidence="1">
    <location>
        <begin position="515"/>
        <end position="525"/>
    </location>
</feature>
<organism evidence="2 3">
    <name type="scientific">Streptomyces siderophoricus</name>
    <dbReference type="NCBI Taxonomy" id="2802281"/>
    <lineage>
        <taxon>Bacteria</taxon>
        <taxon>Bacillati</taxon>
        <taxon>Actinomycetota</taxon>
        <taxon>Actinomycetes</taxon>
        <taxon>Kitasatosporales</taxon>
        <taxon>Streptomycetaceae</taxon>
        <taxon>Streptomyces</taxon>
    </lineage>
</organism>
<accession>A0ABS1N1Z5</accession>
<evidence type="ECO:0000313" key="3">
    <source>
        <dbReference type="Proteomes" id="UP000629371"/>
    </source>
</evidence>
<evidence type="ECO:0000313" key="2">
    <source>
        <dbReference type="EMBL" id="MBL1093939.1"/>
    </source>
</evidence>
<sequence>MLLIGGAVVTLLAGLAAFLVLRTVPDYRTAFLVDTSLAKNDRDLPDTADAVGSAAQNSADEDSLSLRRFGGSCGDQGNTASVVGPGTGHAQEINTSVHALSAAGKPTLESGLLSGIDDFSGYYPFRGKKRNRIIVVTSHGIDACTTDQSALKEAVGRRAKDSAVQLDFRFVGYKVPRKERQPLAQLAEATKAPKVRFVSTPAELTATLNKLALPESPEVEHVDVPSPTATSPSGPAAWLRLSPSTVKAGGTGTAKAGGMQPGEPVVLTWTGPSRGSIGTFTAGRSGEIATRFHQPGKPGSYTLRAQGTRSGRKASAALRVLPADVPTPHTTPRLTLNPSTLKAGQPTTATASGFQPGEIVDIYLGPWGHSGSYAHERANSSGVAVGRVGEGWGLAEPGGTYGVTAVGTVSGRQAHAKLRYEREKQSGPVSAHASPDPATPGGTVTVTGTGFAPHRTVQYRSTLFADATTAADDGSIEFTASIPQDTAAGRYILHISQIASGTDLDISLAVQPATPSHPPTPPPTEASPSGTPPGTLSQTRATVRPRLRLPSIR</sequence>